<comment type="caution">
    <text evidence="2">The sequence shown here is derived from an EMBL/GenBank/DDBJ whole genome shotgun (WGS) entry which is preliminary data.</text>
</comment>
<protein>
    <submittedName>
        <fullName evidence="2">Uncharacterized protein</fullName>
    </submittedName>
</protein>
<feature type="transmembrane region" description="Helical" evidence="1">
    <location>
        <begin position="26"/>
        <end position="45"/>
    </location>
</feature>
<dbReference type="Proteomes" id="UP000319986">
    <property type="component" value="Unassembled WGS sequence"/>
</dbReference>
<sequence length="53" mass="5624">MRLGDDVLQLSPYEHVGRVPGGEADVVGLVVLMAVVFTGVGVLGFSRRDLQTP</sequence>
<evidence type="ECO:0000256" key="1">
    <source>
        <dbReference type="SAM" id="Phobius"/>
    </source>
</evidence>
<proteinExistence type="predicted"/>
<name>A0A4Y4C338_9CORY</name>
<dbReference type="EMBL" id="BJNT01000020">
    <property type="protein sequence ID" value="GEC87118.1"/>
    <property type="molecule type" value="Genomic_DNA"/>
</dbReference>
<evidence type="ECO:0000313" key="2">
    <source>
        <dbReference type="EMBL" id="GEC87118.1"/>
    </source>
</evidence>
<reference evidence="2 3" key="1">
    <citation type="submission" date="2019-06" db="EMBL/GenBank/DDBJ databases">
        <title>Whole genome shotgun sequence of Corynebacterium variabile NBRC 15286.</title>
        <authorList>
            <person name="Hosoyama A."/>
            <person name="Uohara A."/>
            <person name="Ohji S."/>
            <person name="Ichikawa N."/>
        </authorList>
    </citation>
    <scope>NUCLEOTIDE SEQUENCE [LARGE SCALE GENOMIC DNA]</scope>
    <source>
        <strain evidence="2 3">NBRC 15286</strain>
    </source>
</reference>
<dbReference type="AlphaFoldDB" id="A0A4Y4C338"/>
<organism evidence="2 3">
    <name type="scientific">Corynebacterium variabile</name>
    <dbReference type="NCBI Taxonomy" id="1727"/>
    <lineage>
        <taxon>Bacteria</taxon>
        <taxon>Bacillati</taxon>
        <taxon>Actinomycetota</taxon>
        <taxon>Actinomycetes</taxon>
        <taxon>Mycobacteriales</taxon>
        <taxon>Corynebacteriaceae</taxon>
        <taxon>Corynebacterium</taxon>
    </lineage>
</organism>
<evidence type="ECO:0000313" key="3">
    <source>
        <dbReference type="Proteomes" id="UP000319986"/>
    </source>
</evidence>
<accession>A0A4Y4C338</accession>
<keyword evidence="1" id="KW-0812">Transmembrane</keyword>
<keyword evidence="1" id="KW-0472">Membrane</keyword>
<keyword evidence="1" id="KW-1133">Transmembrane helix</keyword>
<gene>
    <name evidence="2" type="ORF">CVA01_24320</name>
</gene>